<accession>A0A0D6JAZ4</accession>
<evidence type="ECO:0000256" key="4">
    <source>
        <dbReference type="ARBA" id="ARBA00022543"/>
    </source>
</evidence>
<evidence type="ECO:0000256" key="5">
    <source>
        <dbReference type="ARBA" id="ARBA00022553"/>
    </source>
</evidence>
<dbReference type="InterPro" id="IPR000700">
    <property type="entry name" value="PAS-assoc_C"/>
</dbReference>
<dbReference type="GO" id="GO:0005524">
    <property type="term" value="F:ATP binding"/>
    <property type="evidence" value="ECO:0007669"/>
    <property type="project" value="UniProtKB-KW"/>
</dbReference>
<evidence type="ECO:0000256" key="11">
    <source>
        <dbReference type="ARBA" id="ARBA00022741"/>
    </source>
</evidence>
<keyword evidence="17" id="KW-0472">Membrane</keyword>
<evidence type="ECO:0000256" key="7">
    <source>
        <dbReference type="ARBA" id="ARBA00022630"/>
    </source>
</evidence>
<evidence type="ECO:0000259" key="18">
    <source>
        <dbReference type="PROSITE" id="PS50112"/>
    </source>
</evidence>
<evidence type="ECO:0000256" key="15">
    <source>
        <dbReference type="ARBA" id="ARBA00023026"/>
    </source>
</evidence>
<keyword evidence="5" id="KW-0597">Phosphoprotein</keyword>
<keyword evidence="11" id="KW-0547">Nucleotide-binding</keyword>
<feature type="domain" description="PAS" evidence="18">
    <location>
        <begin position="348"/>
        <end position="417"/>
    </location>
</feature>
<keyword evidence="14" id="KW-0157">Chromophore</keyword>
<dbReference type="SMART" id="SM00911">
    <property type="entry name" value="HWE_HK"/>
    <property type="match status" value="1"/>
</dbReference>
<evidence type="ECO:0000256" key="8">
    <source>
        <dbReference type="ARBA" id="ARBA00022643"/>
    </source>
</evidence>
<evidence type="ECO:0000256" key="12">
    <source>
        <dbReference type="ARBA" id="ARBA00022777"/>
    </source>
</evidence>
<keyword evidence="17" id="KW-0812">Transmembrane</keyword>
<dbReference type="PANTHER" id="PTHR41523:SF8">
    <property type="entry name" value="ETHYLENE RESPONSE SENSOR PROTEIN"/>
    <property type="match status" value="1"/>
</dbReference>
<feature type="transmembrane region" description="Helical" evidence="17">
    <location>
        <begin position="20"/>
        <end position="43"/>
    </location>
</feature>
<keyword evidence="16" id="KW-0675">Receptor</keyword>
<dbReference type="InterPro" id="IPR011102">
    <property type="entry name" value="Sig_transdc_His_kinase_HWE"/>
</dbReference>
<dbReference type="KEGG" id="fiy:BN1229_v1_0643"/>
<dbReference type="InterPro" id="IPR036890">
    <property type="entry name" value="HATPase_C_sf"/>
</dbReference>
<dbReference type="Proteomes" id="UP000033187">
    <property type="component" value="Chromosome 1"/>
</dbReference>
<keyword evidence="15" id="KW-0843">Virulence</keyword>
<keyword evidence="7" id="KW-0285">Flavoprotein</keyword>
<dbReference type="GO" id="GO:0006355">
    <property type="term" value="P:regulation of DNA-templated transcription"/>
    <property type="evidence" value="ECO:0007669"/>
    <property type="project" value="InterPro"/>
</dbReference>
<dbReference type="SUPFAM" id="SSF55785">
    <property type="entry name" value="PYP-like sensor domain (PAS domain)"/>
    <property type="match status" value="1"/>
</dbReference>
<keyword evidence="13" id="KW-0067">ATP-binding</keyword>
<protein>
    <recommendedName>
        <fullName evidence="3">Blue-light-activated histidine kinase</fullName>
        <ecNumber evidence="2">2.7.13.3</ecNumber>
    </recommendedName>
</protein>
<dbReference type="GO" id="GO:0004673">
    <property type="term" value="F:protein histidine kinase activity"/>
    <property type="evidence" value="ECO:0007669"/>
    <property type="project" value="UniProtKB-EC"/>
</dbReference>
<sequence length="677" mass="74308">MLRLPRFGFNRSTTIRFRVLTLVASIVIPLIALFTWVALEYAAAKRQIIEEKRENLTERVTASIDQEATSVLRLLESVARSESLSDGDFQNFNMQSAILLAHPQIDRAWAFTRDGMVVADSSDAANKPEQIPPQLQTKILSGAFAISSVMGDGRNAYAILGVPFSSNGQITHGIVAKINVGYFSQLFRQAGMEPQWAAAVVDRNGQFVSRSLDSSYQVGRIARPELVDAARKPEPRGTFDNVTYEGVHSLNSYQRSSLTGWTTVVAVPFDVMTAPLRQTIPLLVVGGTTILAATLLLATYLARKIAQPVRNLKDYAHALAGGMPVEIRTQHIAELEEVRVALEKAISQNARLSALVASSGDAIISIDLDGTIRSWNKGAEELFGYREDEISGQPKTVIVPEHRSSEFGDLRRQILSGESVRVETQRRHKDGTIIDVSLNSAPIRRPDGTIFAISSIIHDIRDRKAAEEHAALLMREIAHRSKNQLAIIQCIANQTAKHTSSKEEFVDAFEQRLCGFAASHDLLTHWNWIDVPLDQLVRGQLEVFVQWPSPQVDADGPSVKLDAASAQALGLALHELATNSTKYGALSIGSGHIKISWSRKSNGQSEPLLDVAWLETGGPEVVTPTRRGFGSFVIEQMASASLSGEARIDYRPQGIVWRISFPYPGVGQHQSTKAETV</sequence>
<keyword evidence="10" id="KW-0677">Repeat</keyword>
<evidence type="ECO:0000256" key="17">
    <source>
        <dbReference type="SAM" id="Phobius"/>
    </source>
</evidence>
<name>A0A0D6JAZ4_9HYPH</name>
<keyword evidence="9" id="KW-0808">Transferase</keyword>
<dbReference type="EMBL" id="LN829119">
    <property type="protein sequence ID" value="CPR16087.1"/>
    <property type="molecule type" value="Genomic_DNA"/>
</dbReference>
<organism evidence="20 21">
    <name type="scientific">Candidatus Filomicrobium marinum</name>
    <dbReference type="NCBI Taxonomy" id="1608628"/>
    <lineage>
        <taxon>Bacteria</taxon>
        <taxon>Pseudomonadati</taxon>
        <taxon>Pseudomonadota</taxon>
        <taxon>Alphaproteobacteria</taxon>
        <taxon>Hyphomicrobiales</taxon>
        <taxon>Hyphomicrobiaceae</taxon>
        <taxon>Filomicrobium</taxon>
    </lineage>
</organism>
<evidence type="ECO:0000313" key="21">
    <source>
        <dbReference type="Proteomes" id="UP000033187"/>
    </source>
</evidence>
<dbReference type="KEGG" id="fil:BN1229_v1_0639"/>
<keyword evidence="6" id="KW-0716">Sensory transduction</keyword>
<keyword evidence="8" id="KW-0288">FMN</keyword>
<proteinExistence type="predicted"/>
<dbReference type="Gene3D" id="3.30.565.10">
    <property type="entry name" value="Histidine kinase-like ATPase, C-terminal domain"/>
    <property type="match status" value="1"/>
</dbReference>
<keyword evidence="21" id="KW-1185">Reference proteome</keyword>
<comment type="catalytic activity">
    <reaction evidence="1">
        <text>ATP + protein L-histidine = ADP + protein N-phospho-L-histidine.</text>
        <dbReference type="EC" id="2.7.13.3"/>
    </reaction>
</comment>
<dbReference type="PROSITE" id="PS50112">
    <property type="entry name" value="PAS"/>
    <property type="match status" value="1"/>
</dbReference>
<evidence type="ECO:0000259" key="19">
    <source>
        <dbReference type="PROSITE" id="PS50113"/>
    </source>
</evidence>
<dbReference type="CDD" id="cd18774">
    <property type="entry name" value="PDC2_HK_sensor"/>
    <property type="match status" value="1"/>
</dbReference>
<dbReference type="GO" id="GO:0009881">
    <property type="term" value="F:photoreceptor activity"/>
    <property type="evidence" value="ECO:0007669"/>
    <property type="project" value="UniProtKB-KW"/>
</dbReference>
<evidence type="ECO:0000256" key="3">
    <source>
        <dbReference type="ARBA" id="ARBA00021740"/>
    </source>
</evidence>
<dbReference type="InterPro" id="IPR035965">
    <property type="entry name" value="PAS-like_dom_sf"/>
</dbReference>
<gene>
    <name evidence="20" type="ORF">YBN1229_v1_0643</name>
</gene>
<dbReference type="SMART" id="SM00091">
    <property type="entry name" value="PAS"/>
    <property type="match status" value="1"/>
</dbReference>
<dbReference type="PANTHER" id="PTHR41523">
    <property type="entry name" value="TWO-COMPONENT SYSTEM SENSOR PROTEIN"/>
    <property type="match status" value="1"/>
</dbReference>
<dbReference type="NCBIfam" id="TIGR00229">
    <property type="entry name" value="sensory_box"/>
    <property type="match status" value="1"/>
</dbReference>
<feature type="domain" description="PAC" evidence="19">
    <location>
        <begin position="420"/>
        <end position="472"/>
    </location>
</feature>
<dbReference type="Gene3D" id="3.30.450.20">
    <property type="entry name" value="PAS domain"/>
    <property type="match status" value="2"/>
</dbReference>
<evidence type="ECO:0000256" key="1">
    <source>
        <dbReference type="ARBA" id="ARBA00000085"/>
    </source>
</evidence>
<evidence type="ECO:0000256" key="2">
    <source>
        <dbReference type="ARBA" id="ARBA00012438"/>
    </source>
</evidence>
<dbReference type="InterPro" id="IPR001610">
    <property type="entry name" value="PAC"/>
</dbReference>
<dbReference type="Pfam" id="PF07536">
    <property type="entry name" value="HWE_HK"/>
    <property type="match status" value="1"/>
</dbReference>
<keyword evidence="12 20" id="KW-0418">Kinase</keyword>
<evidence type="ECO:0000313" key="20">
    <source>
        <dbReference type="EMBL" id="CPR16087.1"/>
    </source>
</evidence>
<evidence type="ECO:0000256" key="14">
    <source>
        <dbReference type="ARBA" id="ARBA00022991"/>
    </source>
</evidence>
<evidence type="ECO:0000256" key="13">
    <source>
        <dbReference type="ARBA" id="ARBA00022840"/>
    </source>
</evidence>
<feature type="transmembrane region" description="Helical" evidence="17">
    <location>
        <begin position="282"/>
        <end position="302"/>
    </location>
</feature>
<evidence type="ECO:0000256" key="9">
    <source>
        <dbReference type="ARBA" id="ARBA00022679"/>
    </source>
</evidence>
<dbReference type="PROSITE" id="PS50113">
    <property type="entry name" value="PAC"/>
    <property type="match status" value="1"/>
</dbReference>
<dbReference type="SMART" id="SM00086">
    <property type="entry name" value="PAC"/>
    <property type="match status" value="1"/>
</dbReference>
<reference evidence="21" key="1">
    <citation type="submission" date="2015-02" db="EMBL/GenBank/DDBJ databases">
        <authorList>
            <person name="Chooi Y.-H."/>
        </authorList>
    </citation>
    <scope>NUCLEOTIDE SEQUENCE [LARGE SCALE GENOMIC DNA]</scope>
    <source>
        <strain evidence="21">strain Y</strain>
    </source>
</reference>
<dbReference type="EC" id="2.7.13.3" evidence="2"/>
<evidence type="ECO:0000256" key="16">
    <source>
        <dbReference type="ARBA" id="ARBA00023170"/>
    </source>
</evidence>
<dbReference type="InterPro" id="IPR013767">
    <property type="entry name" value="PAS_fold"/>
</dbReference>
<dbReference type="InterPro" id="IPR000014">
    <property type="entry name" value="PAS"/>
</dbReference>
<keyword evidence="4" id="KW-0600">Photoreceptor protein</keyword>
<dbReference type="Pfam" id="PF00989">
    <property type="entry name" value="PAS"/>
    <property type="match status" value="1"/>
</dbReference>
<dbReference type="CDD" id="cd00130">
    <property type="entry name" value="PAS"/>
    <property type="match status" value="1"/>
</dbReference>
<evidence type="ECO:0000256" key="10">
    <source>
        <dbReference type="ARBA" id="ARBA00022737"/>
    </source>
</evidence>
<dbReference type="AlphaFoldDB" id="A0A0D6JAZ4"/>
<evidence type="ECO:0000256" key="6">
    <source>
        <dbReference type="ARBA" id="ARBA00022606"/>
    </source>
</evidence>
<keyword evidence="17" id="KW-1133">Transmembrane helix</keyword>